<dbReference type="Pfam" id="PF13602">
    <property type="entry name" value="ADH_zinc_N_2"/>
    <property type="match status" value="1"/>
</dbReference>
<dbReference type="AlphaFoldDB" id="A0A4Z0A8U4"/>
<dbReference type="Gene3D" id="3.40.50.720">
    <property type="entry name" value="NAD(P)-binding Rossmann-like Domain"/>
    <property type="match status" value="1"/>
</dbReference>
<protein>
    <recommendedName>
        <fullName evidence="3">Alcohol dehydrogenase-like C-terminal domain-containing protein</fullName>
    </recommendedName>
</protein>
<comment type="caution">
    <text evidence="1">The sequence shown here is derived from an EMBL/GenBank/DDBJ whole genome shotgun (WGS) entry which is preliminary data.</text>
</comment>
<dbReference type="Proteomes" id="UP000298061">
    <property type="component" value="Unassembled WGS sequence"/>
</dbReference>
<organism evidence="1 2">
    <name type="scientific">Hericium alpestre</name>
    <dbReference type="NCBI Taxonomy" id="135208"/>
    <lineage>
        <taxon>Eukaryota</taxon>
        <taxon>Fungi</taxon>
        <taxon>Dikarya</taxon>
        <taxon>Basidiomycota</taxon>
        <taxon>Agaricomycotina</taxon>
        <taxon>Agaricomycetes</taxon>
        <taxon>Russulales</taxon>
        <taxon>Hericiaceae</taxon>
        <taxon>Hericium</taxon>
    </lineage>
</organism>
<dbReference type="SUPFAM" id="SSF51735">
    <property type="entry name" value="NAD(P)-binding Rossmann-fold domains"/>
    <property type="match status" value="1"/>
</dbReference>
<sequence length="205" mass="22560">MSMAQLPKTQNAWKVVRQGKPEKALVLKKDDPVPTKLKPGEVLVKLAKWKGAKVTVAASGKKEDFVKGLGADEFIDYTKQDVASYLKKNPPSPKFHAIFDAYGLSDPSLYSKSEDYLAPGGLFTCVGPQPHGFTGALHMGKLVWFMSVKAEHEQLEQLAELIAQDKMKHIVDSVYAFEDVLQAYDKIMNGNPTGKVAVKVDPNVD</sequence>
<dbReference type="InterPro" id="IPR052733">
    <property type="entry name" value="Chloroplast_QOR"/>
</dbReference>
<name>A0A4Z0A8U4_9AGAM</name>
<dbReference type="EMBL" id="SFCI01000082">
    <property type="protein sequence ID" value="TFY82743.1"/>
    <property type="molecule type" value="Genomic_DNA"/>
</dbReference>
<reference evidence="1 2" key="1">
    <citation type="submission" date="2019-02" db="EMBL/GenBank/DDBJ databases">
        <title>Genome sequencing of the rare red list fungi Hericium alpestre (H. flagellum).</title>
        <authorList>
            <person name="Buettner E."/>
            <person name="Kellner H."/>
        </authorList>
    </citation>
    <scope>NUCLEOTIDE SEQUENCE [LARGE SCALE GENOMIC DNA]</scope>
    <source>
        <strain evidence="1 2">DSM 108284</strain>
    </source>
</reference>
<dbReference type="Gene3D" id="3.90.180.10">
    <property type="entry name" value="Medium-chain alcohol dehydrogenases, catalytic domain"/>
    <property type="match status" value="1"/>
</dbReference>
<gene>
    <name evidence="1" type="ORF">EWM64_g1270</name>
</gene>
<evidence type="ECO:0000313" key="1">
    <source>
        <dbReference type="EMBL" id="TFY82743.1"/>
    </source>
</evidence>
<dbReference type="PANTHER" id="PTHR44013">
    <property type="entry name" value="ZINC-TYPE ALCOHOL DEHYDROGENASE-LIKE PROTEIN C16A3.02C"/>
    <property type="match status" value="1"/>
</dbReference>
<dbReference type="InterPro" id="IPR036291">
    <property type="entry name" value="NAD(P)-bd_dom_sf"/>
</dbReference>
<proteinExistence type="predicted"/>
<dbReference type="PANTHER" id="PTHR44013:SF1">
    <property type="entry name" value="ZINC-TYPE ALCOHOL DEHYDROGENASE-LIKE PROTEIN C16A3.02C"/>
    <property type="match status" value="1"/>
</dbReference>
<accession>A0A4Z0A8U4</accession>
<evidence type="ECO:0008006" key="3">
    <source>
        <dbReference type="Google" id="ProtNLM"/>
    </source>
</evidence>
<dbReference type="STRING" id="135208.A0A4Z0A8U4"/>
<dbReference type="OrthoDB" id="3509362at2759"/>
<keyword evidence="2" id="KW-1185">Reference proteome</keyword>
<evidence type="ECO:0000313" key="2">
    <source>
        <dbReference type="Proteomes" id="UP000298061"/>
    </source>
</evidence>